<dbReference type="InterPro" id="IPR032795">
    <property type="entry name" value="DUF3741-assoc"/>
</dbReference>
<evidence type="ECO:0000313" key="4">
    <source>
        <dbReference type="EMBL" id="CAA7406102.1"/>
    </source>
</evidence>
<dbReference type="PANTHER" id="PTHR21726">
    <property type="entry name" value="PHOSPHATIDYLINOSITOL N-ACETYLGLUCOSAMINYLTRANSFERASE SUBUNIT P DOWN SYNDROME CRITICAL REGION PROTEIN 5 -RELATED"/>
    <property type="match status" value="1"/>
</dbReference>
<dbReference type="InterPro" id="IPR025486">
    <property type="entry name" value="DUF4378"/>
</dbReference>
<feature type="region of interest" description="Disordered" evidence="1">
    <location>
        <begin position="275"/>
        <end position="437"/>
    </location>
</feature>
<feature type="domain" description="DUF3741" evidence="3">
    <location>
        <begin position="77"/>
        <end position="108"/>
    </location>
</feature>
<dbReference type="AlphaFoldDB" id="A0A7I8L8J8"/>
<dbReference type="Pfam" id="PF14383">
    <property type="entry name" value="VARLMGL"/>
    <property type="match status" value="1"/>
</dbReference>
<evidence type="ECO:0000259" key="3">
    <source>
        <dbReference type="Pfam" id="PF14383"/>
    </source>
</evidence>
<protein>
    <submittedName>
        <fullName evidence="4">Uncharacterized protein</fullName>
    </submittedName>
</protein>
<dbReference type="OrthoDB" id="765769at2759"/>
<dbReference type="Pfam" id="PF14309">
    <property type="entry name" value="DUF4378"/>
    <property type="match status" value="1"/>
</dbReference>
<feature type="compositionally biased region" description="Basic and acidic residues" evidence="1">
    <location>
        <begin position="690"/>
        <end position="699"/>
    </location>
</feature>
<dbReference type="Proteomes" id="UP000663760">
    <property type="component" value="Chromosome 12"/>
</dbReference>
<accession>A0A7I8L8J8</accession>
<name>A0A7I8L8J8_SPIIN</name>
<evidence type="ECO:0000259" key="2">
    <source>
        <dbReference type="Pfam" id="PF14309"/>
    </source>
</evidence>
<dbReference type="EMBL" id="LR746275">
    <property type="protein sequence ID" value="CAA7406102.1"/>
    <property type="molecule type" value="Genomic_DNA"/>
</dbReference>
<feature type="compositionally biased region" description="Polar residues" evidence="1">
    <location>
        <begin position="344"/>
        <end position="362"/>
    </location>
</feature>
<evidence type="ECO:0000256" key="1">
    <source>
        <dbReference type="SAM" id="MobiDB-lite"/>
    </source>
</evidence>
<reference evidence="4" key="1">
    <citation type="submission" date="2020-02" db="EMBL/GenBank/DDBJ databases">
        <authorList>
            <person name="Scholz U."/>
            <person name="Mascher M."/>
            <person name="Fiebig A."/>
        </authorList>
    </citation>
    <scope>NUCLEOTIDE SEQUENCE</scope>
</reference>
<evidence type="ECO:0000313" key="5">
    <source>
        <dbReference type="Proteomes" id="UP000663760"/>
    </source>
</evidence>
<feature type="domain" description="DUF4378" evidence="2">
    <location>
        <begin position="736"/>
        <end position="874"/>
    </location>
</feature>
<feature type="compositionally biased region" description="Polar residues" evidence="1">
    <location>
        <begin position="371"/>
        <end position="400"/>
    </location>
</feature>
<sequence>MGAEKIGIKAVGFFHLFDWNKKPRKKLFANGTVSPEVAKQGAKSNESVAATRLHFAEDVDPGGQSGLTVCTGYSCASSVTDEEGKGNRAPGVVARLMGLDSLPTAGVSESCPAPLFDSQSLRENNYQKRVPEILIGDKFSHAEGRSEYYSRKPLEVRSQKMPSSPIERFSTEVLPLRSAKPLPVPNHKLLSPIKNPSFTSGKNMADIMEAAVKILEPGLRENSKGKAPSLGSSSLSLEVHNSKESTAASHGATRFAGSSQKPLESIAVECIRGHPLNKSWSEPEEPCSARDSPEWEETSSTSTKDKGKTVSLAIQAKVNVQRREGSSAYGKIISVPREHEEAKLNQTFKGQPNLRNRIQKNGSRPGPSGMLRQNNQKQNSLSSKEKITATSSLSDQQIRKASSGDAKSGKNRTLKKTQGNSKVFHRKEDLQATNNPRKKRLVDGNYQSQKNIPADSIIVGRHEKRVQSGVVVDEHQKWDEDIRRNGTDIVSFTFTSPMNKSVAGSQPNHTIMHGFNSDNSSVGVEIEMNDDSAESSKWASIGLNKISGDALSFLLEQKLRELSHGLESSEVGSTSASFPTSASVSEDSCITQILHQKGTVQESSEMGICNFSDALSSASDRLFNHSSISQAAKSVTGCSTSGKEPEQQHPSPLSILEASFSSESCSSSESCESRRGTKISSSSSSSSSDHSAEIPREAEMDLSDSASSPSAVPLEERRPPPPPPAPATEEEEEEIEYVRRVVARAGAPPSLDPRLFDLLEDEEEKKARSTGDGGRLRRKALFDCVGEWLVSSFQDGGAYRRRPATTAAGSRCGEVAEQICRELAGWRGMGDWMVDELVERDMTRGPGRWLDFQAEAFEAAVDMEEALVASLVAELLSDFEVLS</sequence>
<dbReference type="PANTHER" id="PTHR21726:SF29">
    <property type="entry name" value="EXPRESSED PROTEIN"/>
    <property type="match status" value="1"/>
</dbReference>
<proteinExistence type="predicted"/>
<organism evidence="4 5">
    <name type="scientific">Spirodela intermedia</name>
    <name type="common">Intermediate duckweed</name>
    <dbReference type="NCBI Taxonomy" id="51605"/>
    <lineage>
        <taxon>Eukaryota</taxon>
        <taxon>Viridiplantae</taxon>
        <taxon>Streptophyta</taxon>
        <taxon>Embryophyta</taxon>
        <taxon>Tracheophyta</taxon>
        <taxon>Spermatophyta</taxon>
        <taxon>Magnoliopsida</taxon>
        <taxon>Liliopsida</taxon>
        <taxon>Araceae</taxon>
        <taxon>Lemnoideae</taxon>
        <taxon>Spirodela</taxon>
    </lineage>
</organism>
<gene>
    <name evidence="4" type="ORF">SI8410_12016780</name>
</gene>
<feature type="region of interest" description="Disordered" evidence="1">
    <location>
        <begin position="666"/>
        <end position="734"/>
    </location>
</feature>
<feature type="region of interest" description="Disordered" evidence="1">
    <location>
        <begin position="221"/>
        <end position="260"/>
    </location>
</feature>
<keyword evidence="5" id="KW-1185">Reference proteome</keyword>